<comment type="caution">
    <text evidence="9">Lacks conserved residue(s) required for the propagation of feature annotation.</text>
</comment>
<keyword evidence="12" id="KW-1185">Reference proteome</keyword>
<feature type="domain" description="CBS" evidence="10">
    <location>
        <begin position="199"/>
        <end position="255"/>
    </location>
</feature>
<dbReference type="Pfam" id="PF03448">
    <property type="entry name" value="MgtE_N"/>
    <property type="match status" value="1"/>
</dbReference>
<dbReference type="PANTHER" id="PTHR43773:SF1">
    <property type="entry name" value="MAGNESIUM TRANSPORTER MGTE"/>
    <property type="match status" value="1"/>
</dbReference>
<sequence>MSYKKDVFHLRSLLLALDEKEYESLIEDLHPADILDVIRQFKDDRVDILNRLPAWMIAYILDEADDKEKYELLSVLPRPRKKEIIGEMSSDELTDMVGSITPEEAKEIFTNMDSEDADELKELLTYNPETAGGIMAKEFLSVTENMTVEETLEYLRKEAPGAETTYYIYVLDENQRLKGVLSLRNLVISDLKARVSDIMHERVISVPVTMDQEEVGHLFEKYGFLTMPVVDDKDKMLGIITFDDVMNILREETTEDIYRLGGVQEGEKITGTVTESVKRRLPWLFINLLTAILASSTVSLFEGTIARVVTLATFMPIVAGMGGNTGTQTLTIIVRGLALGELTFENAKKVLLKEIGVGVSTGISIGVTVALLGFFWAGKPVFGLVIGLSMLLNMTAATLAGFLVPLILKKLHVDPALASAVFVTTVTDVLGFFFFLGLATVFISYLT</sequence>
<keyword evidence="3 9" id="KW-0813">Transport</keyword>
<keyword evidence="9" id="KW-1003">Cell membrane</keyword>
<keyword evidence="8" id="KW-0129">CBS domain</keyword>
<dbReference type="Gene3D" id="1.25.60.10">
    <property type="entry name" value="MgtE N-terminal domain-like"/>
    <property type="match status" value="1"/>
</dbReference>
<evidence type="ECO:0000313" key="11">
    <source>
        <dbReference type="EMBL" id="TDT51888.1"/>
    </source>
</evidence>
<dbReference type="InterPro" id="IPR036739">
    <property type="entry name" value="SLC41_membr_dom_sf"/>
</dbReference>
<keyword evidence="9" id="KW-0479">Metal-binding</keyword>
<evidence type="ECO:0000256" key="3">
    <source>
        <dbReference type="ARBA" id="ARBA00022448"/>
    </source>
</evidence>
<proteinExistence type="inferred from homology"/>
<accession>A0A4R7KBH8</accession>
<comment type="subcellular location">
    <subcellularLocation>
        <location evidence="9">Cell membrane</location>
        <topology evidence="9">Multi-pass membrane protein</topology>
    </subcellularLocation>
    <subcellularLocation>
        <location evidence="1">Membrane</location>
        <topology evidence="1">Multi-pass membrane protein</topology>
    </subcellularLocation>
</comment>
<reference evidence="11 12" key="1">
    <citation type="submission" date="2019-03" db="EMBL/GenBank/DDBJ databases">
        <title>Genomic Encyclopedia of Type Strains, Phase IV (KMG-IV): sequencing the most valuable type-strain genomes for metagenomic binning, comparative biology and taxonomic classification.</title>
        <authorList>
            <person name="Goeker M."/>
        </authorList>
    </citation>
    <scope>NUCLEOTIDE SEQUENCE [LARGE SCALE GENOMIC DNA]</scope>
    <source>
        <strain evidence="11 12">DSM 24455</strain>
    </source>
</reference>
<comment type="similarity">
    <text evidence="2 9">Belongs to the SLC41A transporter family.</text>
</comment>
<evidence type="ECO:0000256" key="6">
    <source>
        <dbReference type="ARBA" id="ARBA00022989"/>
    </source>
</evidence>
<dbReference type="GO" id="GO:0005886">
    <property type="term" value="C:plasma membrane"/>
    <property type="evidence" value="ECO:0007669"/>
    <property type="project" value="UniProtKB-SubCell"/>
</dbReference>
<evidence type="ECO:0000259" key="10">
    <source>
        <dbReference type="PROSITE" id="PS51371"/>
    </source>
</evidence>
<dbReference type="InterPro" id="IPR046342">
    <property type="entry name" value="CBS_dom_sf"/>
</dbReference>
<dbReference type="Gene3D" id="1.10.357.20">
    <property type="entry name" value="SLC41 divalent cation transporters, integral membrane domain"/>
    <property type="match status" value="1"/>
</dbReference>
<dbReference type="SMART" id="SM00116">
    <property type="entry name" value="CBS"/>
    <property type="match status" value="2"/>
</dbReference>
<dbReference type="PANTHER" id="PTHR43773">
    <property type="entry name" value="MAGNESIUM TRANSPORTER MGTE"/>
    <property type="match status" value="1"/>
</dbReference>
<dbReference type="InterPro" id="IPR038076">
    <property type="entry name" value="MgtE_N_sf"/>
</dbReference>
<evidence type="ECO:0000256" key="4">
    <source>
        <dbReference type="ARBA" id="ARBA00022692"/>
    </source>
</evidence>
<dbReference type="GO" id="GO:0015095">
    <property type="term" value="F:magnesium ion transmembrane transporter activity"/>
    <property type="evidence" value="ECO:0007669"/>
    <property type="project" value="UniProtKB-UniRule"/>
</dbReference>
<dbReference type="SUPFAM" id="SSF54631">
    <property type="entry name" value="CBS-domain pair"/>
    <property type="match status" value="1"/>
</dbReference>
<dbReference type="EMBL" id="SOAZ01000017">
    <property type="protein sequence ID" value="TDT51888.1"/>
    <property type="molecule type" value="Genomic_DNA"/>
</dbReference>
<comment type="subunit">
    <text evidence="9">Homodimer.</text>
</comment>
<comment type="function">
    <text evidence="9">Acts as a magnesium transporter.</text>
</comment>
<feature type="transmembrane region" description="Helical" evidence="9">
    <location>
        <begin position="281"/>
        <end position="301"/>
    </location>
</feature>
<name>A0A4R7KBH8_9CLOT</name>
<evidence type="ECO:0000256" key="9">
    <source>
        <dbReference type="RuleBase" id="RU362011"/>
    </source>
</evidence>
<dbReference type="InterPro" id="IPR006669">
    <property type="entry name" value="MgtE_transporter"/>
</dbReference>
<feature type="domain" description="CBS" evidence="10">
    <location>
        <begin position="135"/>
        <end position="198"/>
    </location>
</feature>
<dbReference type="OrthoDB" id="9790355at2"/>
<dbReference type="InterPro" id="IPR000644">
    <property type="entry name" value="CBS_dom"/>
</dbReference>
<keyword evidence="7 9" id="KW-0472">Membrane</keyword>
<dbReference type="Pfam" id="PF00571">
    <property type="entry name" value="CBS"/>
    <property type="match status" value="2"/>
</dbReference>
<dbReference type="Pfam" id="PF01769">
    <property type="entry name" value="MgtE"/>
    <property type="match status" value="1"/>
</dbReference>
<dbReference type="PROSITE" id="PS51371">
    <property type="entry name" value="CBS"/>
    <property type="match status" value="2"/>
</dbReference>
<dbReference type="Proteomes" id="UP000295325">
    <property type="component" value="Unassembled WGS sequence"/>
</dbReference>
<keyword evidence="5 9" id="KW-0460">Magnesium</keyword>
<evidence type="ECO:0000313" key="12">
    <source>
        <dbReference type="Proteomes" id="UP000295325"/>
    </source>
</evidence>
<dbReference type="InterPro" id="IPR006668">
    <property type="entry name" value="Mg_transptr_MgtE_intracell_dom"/>
</dbReference>
<feature type="transmembrane region" description="Helical" evidence="9">
    <location>
        <begin position="355"/>
        <end position="376"/>
    </location>
</feature>
<dbReference type="SUPFAM" id="SSF158791">
    <property type="entry name" value="MgtE N-terminal domain-like"/>
    <property type="match status" value="1"/>
</dbReference>
<feature type="transmembrane region" description="Helical" evidence="9">
    <location>
        <begin position="382"/>
        <end position="408"/>
    </location>
</feature>
<dbReference type="CDD" id="cd04606">
    <property type="entry name" value="CBS_pair_Mg_transporter"/>
    <property type="match status" value="1"/>
</dbReference>
<dbReference type="SMART" id="SM00924">
    <property type="entry name" value="MgtE_N"/>
    <property type="match status" value="1"/>
</dbReference>
<dbReference type="Gene3D" id="3.10.580.10">
    <property type="entry name" value="CBS-domain"/>
    <property type="match status" value="1"/>
</dbReference>
<evidence type="ECO:0000256" key="7">
    <source>
        <dbReference type="ARBA" id="ARBA00023136"/>
    </source>
</evidence>
<dbReference type="SUPFAM" id="SSF161093">
    <property type="entry name" value="MgtE membrane domain-like"/>
    <property type="match status" value="1"/>
</dbReference>
<organism evidence="11 12">
    <name type="scientific">Fonticella tunisiensis</name>
    <dbReference type="NCBI Taxonomy" id="1096341"/>
    <lineage>
        <taxon>Bacteria</taxon>
        <taxon>Bacillati</taxon>
        <taxon>Bacillota</taxon>
        <taxon>Clostridia</taxon>
        <taxon>Eubacteriales</taxon>
        <taxon>Clostridiaceae</taxon>
        <taxon>Fonticella</taxon>
    </lineage>
</organism>
<evidence type="ECO:0000256" key="1">
    <source>
        <dbReference type="ARBA" id="ARBA00004141"/>
    </source>
</evidence>
<dbReference type="GO" id="GO:0046872">
    <property type="term" value="F:metal ion binding"/>
    <property type="evidence" value="ECO:0007669"/>
    <property type="project" value="UniProtKB-KW"/>
</dbReference>
<dbReference type="InterPro" id="IPR006667">
    <property type="entry name" value="SLC41_membr_dom"/>
</dbReference>
<evidence type="ECO:0000256" key="8">
    <source>
        <dbReference type="PROSITE-ProRule" id="PRU00703"/>
    </source>
</evidence>
<keyword evidence="4 9" id="KW-0812">Transmembrane</keyword>
<dbReference type="RefSeq" id="WP_133628622.1">
    <property type="nucleotide sequence ID" value="NZ_SOAZ01000017.1"/>
</dbReference>
<evidence type="ECO:0000256" key="2">
    <source>
        <dbReference type="ARBA" id="ARBA00009749"/>
    </source>
</evidence>
<feature type="transmembrane region" description="Helical" evidence="9">
    <location>
        <begin position="420"/>
        <end position="446"/>
    </location>
</feature>
<keyword evidence="6 9" id="KW-1133">Transmembrane helix</keyword>
<dbReference type="NCBIfam" id="TIGR00400">
    <property type="entry name" value="mgtE"/>
    <property type="match status" value="1"/>
</dbReference>
<gene>
    <name evidence="11" type="ORF">EDD71_11723</name>
</gene>
<comment type="caution">
    <text evidence="11">The sequence shown here is derived from an EMBL/GenBank/DDBJ whole genome shotgun (WGS) entry which is preliminary data.</text>
</comment>
<protein>
    <recommendedName>
        <fullName evidence="9">Magnesium transporter MgtE</fullName>
    </recommendedName>
</protein>
<evidence type="ECO:0000256" key="5">
    <source>
        <dbReference type="ARBA" id="ARBA00022842"/>
    </source>
</evidence>
<dbReference type="AlphaFoldDB" id="A0A4R7KBH8"/>